<organism evidence="2 3">
    <name type="scientific">Brassica cretica</name>
    <name type="common">Mustard</name>
    <dbReference type="NCBI Taxonomy" id="69181"/>
    <lineage>
        <taxon>Eukaryota</taxon>
        <taxon>Viridiplantae</taxon>
        <taxon>Streptophyta</taxon>
        <taxon>Embryophyta</taxon>
        <taxon>Tracheophyta</taxon>
        <taxon>Spermatophyta</taxon>
        <taxon>Magnoliopsida</taxon>
        <taxon>eudicotyledons</taxon>
        <taxon>Gunneridae</taxon>
        <taxon>Pentapetalae</taxon>
        <taxon>rosids</taxon>
        <taxon>malvids</taxon>
        <taxon>Brassicales</taxon>
        <taxon>Brassicaceae</taxon>
        <taxon>Brassiceae</taxon>
        <taxon>Brassica</taxon>
    </lineage>
</organism>
<dbReference type="AlphaFoldDB" id="A0A8S9KW72"/>
<gene>
    <name evidence="2" type="ORF">F2Q68_00010888</name>
</gene>
<accession>A0A8S9KW72</accession>
<comment type="caution">
    <text evidence="2">The sequence shown here is derived from an EMBL/GenBank/DDBJ whole genome shotgun (WGS) entry which is preliminary data.</text>
</comment>
<proteinExistence type="predicted"/>
<dbReference type="Proteomes" id="UP000712281">
    <property type="component" value="Unassembled WGS sequence"/>
</dbReference>
<feature type="compositionally biased region" description="Basic and acidic residues" evidence="1">
    <location>
        <begin position="161"/>
        <end position="171"/>
    </location>
</feature>
<dbReference type="EMBL" id="QGKW02000717">
    <property type="protein sequence ID" value="KAF2597406.1"/>
    <property type="molecule type" value="Genomic_DNA"/>
</dbReference>
<feature type="region of interest" description="Disordered" evidence="1">
    <location>
        <begin position="161"/>
        <end position="180"/>
    </location>
</feature>
<reference evidence="2" key="1">
    <citation type="submission" date="2019-12" db="EMBL/GenBank/DDBJ databases">
        <title>Genome sequencing and annotation of Brassica cretica.</title>
        <authorList>
            <person name="Studholme D.J."/>
            <person name="Sarris P.F."/>
        </authorList>
    </citation>
    <scope>NUCLEOTIDE SEQUENCE</scope>
    <source>
        <strain evidence="2">PFS-001/15</strain>
        <tissue evidence="2">Leaf</tissue>
    </source>
</reference>
<protein>
    <submittedName>
        <fullName evidence="2">Uncharacterized protein</fullName>
    </submittedName>
</protein>
<name>A0A8S9KW72_BRACR</name>
<evidence type="ECO:0000313" key="2">
    <source>
        <dbReference type="EMBL" id="KAF2597406.1"/>
    </source>
</evidence>
<evidence type="ECO:0000313" key="3">
    <source>
        <dbReference type="Proteomes" id="UP000712281"/>
    </source>
</evidence>
<sequence>MSVSPERGKETMDEQHGTHPARYGMLYTQTTDSLVHTLCILLIRIFDNIICVASPDITGTPTLHYYASICKHLCTPHHTIYVASSDVYGPHTHPICVDSSDVSVPMHSTSLAQIFLGQRNESVITWAAPQVMNHGSGGMRLDGSRWWWCLRLASPNNNAQLHKEGEEERGNKGGKRWGRG</sequence>
<evidence type="ECO:0000256" key="1">
    <source>
        <dbReference type="SAM" id="MobiDB-lite"/>
    </source>
</evidence>